<dbReference type="NCBIfam" id="NF033550">
    <property type="entry name" value="transpos_ISL3"/>
    <property type="match status" value="1"/>
</dbReference>
<dbReference type="Proteomes" id="UP001596171">
    <property type="component" value="Unassembled WGS sequence"/>
</dbReference>
<proteinExistence type="predicted"/>
<gene>
    <name evidence="3" type="ORF">ACFP1L_00655</name>
</gene>
<dbReference type="Pfam" id="PF01610">
    <property type="entry name" value="DDE_Tnp_ISL3"/>
    <property type="match status" value="1"/>
</dbReference>
<sequence>MDNDTRVLLGIEDQNIKKIHIIKEKHQIIAEAVLDYRPKACPKCGIKNDHKVIKYGWRSTNVKLPRISEQDVILHLKKRYFKCRECTSYFLAQTPLTAKNHTISRNTQFSCLEKLTEAVSMRHIANELSISSTTILRFLHSYERDIKTHYDWLPAVMNMDEIKSTKNAKGAMSFVFMDGMKKEFIDILESRTIRDLTKYFNRYSKASRDRVQIIVTDMNYTYPKLVEEVFPNAIVVTDRFHVVNNVVVGFNQTRIRVMKQFAHSSQEYKALKRYWKLLLKPNGELDFINYRKFTYVSDQTTENNLVETLLGFDKELNHAYEALQAIMSAVRLRDEDRLLNVLNPEQAYPEEMEKHLASLRDNQESIENALKYNYSNGPLEGTNNKLKVLKRVAYGFRSFVNFRLRIRLMFSVQKVPSHKAARH</sequence>
<dbReference type="RefSeq" id="WP_137616175.1">
    <property type="nucleotide sequence ID" value="NZ_BJDI01000007.1"/>
</dbReference>
<protein>
    <submittedName>
        <fullName evidence="3">ISL3 family transposase</fullName>
    </submittedName>
</protein>
<dbReference type="InterPro" id="IPR047951">
    <property type="entry name" value="Transpos_ISL3"/>
</dbReference>
<dbReference type="PANTHER" id="PTHR33498:SF1">
    <property type="entry name" value="TRANSPOSASE FOR INSERTION SEQUENCE ELEMENT IS1557"/>
    <property type="match status" value="1"/>
</dbReference>
<dbReference type="EMBL" id="JBHSSE010000002">
    <property type="protein sequence ID" value="MFC6200401.1"/>
    <property type="molecule type" value="Genomic_DNA"/>
</dbReference>
<dbReference type="Pfam" id="PF14690">
    <property type="entry name" value="Zn_ribbon_ISL3"/>
    <property type="match status" value="1"/>
</dbReference>
<reference evidence="4" key="1">
    <citation type="journal article" date="2019" name="Int. J. Syst. Evol. Microbiol.">
        <title>The Global Catalogue of Microorganisms (GCM) 10K type strain sequencing project: providing services to taxonomists for standard genome sequencing and annotation.</title>
        <authorList>
            <consortium name="The Broad Institute Genomics Platform"/>
            <consortium name="The Broad Institute Genome Sequencing Center for Infectious Disease"/>
            <person name="Wu L."/>
            <person name="Ma J."/>
        </authorList>
    </citation>
    <scope>NUCLEOTIDE SEQUENCE [LARGE SCALE GENOMIC DNA]</scope>
    <source>
        <strain evidence="4">CCM 8930</strain>
    </source>
</reference>
<accession>A0ABW1SFE7</accession>
<dbReference type="InterPro" id="IPR002560">
    <property type="entry name" value="Transposase_DDE"/>
</dbReference>
<name>A0ABW1SFE7_9LACO</name>
<evidence type="ECO:0000259" key="2">
    <source>
        <dbReference type="Pfam" id="PF14690"/>
    </source>
</evidence>
<dbReference type="PANTHER" id="PTHR33498">
    <property type="entry name" value="TRANSPOSASE FOR INSERTION SEQUENCE ELEMENT IS1557"/>
    <property type="match status" value="1"/>
</dbReference>
<feature type="domain" description="Transposase IS204/IS1001/IS1096/IS1165 DDE" evidence="1">
    <location>
        <begin position="159"/>
        <end position="406"/>
    </location>
</feature>
<feature type="domain" description="Transposase IS204/IS1001/IS1096/IS1165 zinc-finger" evidence="2">
    <location>
        <begin position="38"/>
        <end position="86"/>
    </location>
</feature>
<evidence type="ECO:0000259" key="1">
    <source>
        <dbReference type="Pfam" id="PF01610"/>
    </source>
</evidence>
<evidence type="ECO:0000313" key="3">
    <source>
        <dbReference type="EMBL" id="MFC6200401.1"/>
    </source>
</evidence>
<keyword evidence="4" id="KW-1185">Reference proteome</keyword>
<organism evidence="3 4">
    <name type="scientific">Lactiplantibacillus nangangensis</name>
    <dbReference type="NCBI Taxonomy" id="2559917"/>
    <lineage>
        <taxon>Bacteria</taxon>
        <taxon>Bacillati</taxon>
        <taxon>Bacillota</taxon>
        <taxon>Bacilli</taxon>
        <taxon>Lactobacillales</taxon>
        <taxon>Lactobacillaceae</taxon>
        <taxon>Lactiplantibacillus</taxon>
    </lineage>
</organism>
<evidence type="ECO:0000313" key="4">
    <source>
        <dbReference type="Proteomes" id="UP001596171"/>
    </source>
</evidence>
<comment type="caution">
    <text evidence="3">The sequence shown here is derived from an EMBL/GenBank/DDBJ whole genome shotgun (WGS) entry which is preliminary data.</text>
</comment>
<dbReference type="InterPro" id="IPR029261">
    <property type="entry name" value="Transposase_Znf"/>
</dbReference>